<keyword evidence="2" id="KW-1185">Reference proteome</keyword>
<dbReference type="EMBL" id="CM040467">
    <property type="protein sequence ID" value="MCI4385972.1"/>
    <property type="molecule type" value="Genomic_DNA"/>
</dbReference>
<proteinExistence type="predicted"/>
<sequence>MQSIKQSWQPSPLFSIRLTQQSTAARMNQSHSIGQGNCSISDFKRNVYPAVYLCIFFLGLFASLVSLCYFIGLRRTRKAFSSVHIFMVNLLISDLMLVCSLPLRAAYYLMDSDWVFGDVTCRIIGFVFYVNMYGSIYFLMVLSIVRFVAIIRPYSYVYLQRNQVACLVCGFIWLLVLVVSIPLLGAGTSQDSSGQIKCLELEMSQLNSIITLNKAALCLGFILPFVVISVCYLFAARKLLQLRNVPGRRNPHYNKSCALVIIVLIIFLVCYMPYHVVRTVFLEAERQVKNNGYETCQYIELLRKAAVVTHCLATGNSCLDPLLYFFVGENFWSFWHKEKRRKLSKRFNHKQNRSKSTTRTELEEVHAQNGM</sequence>
<dbReference type="Proteomes" id="UP000829447">
    <property type="component" value="Linkage Group LG14"/>
</dbReference>
<name>A0ACC5X418_PANGG</name>
<comment type="caution">
    <text evidence="1">The sequence shown here is derived from an EMBL/GenBank/DDBJ whole genome shotgun (WGS) entry which is preliminary data.</text>
</comment>
<evidence type="ECO:0000313" key="1">
    <source>
        <dbReference type="EMBL" id="MCI4385972.1"/>
    </source>
</evidence>
<evidence type="ECO:0000313" key="2">
    <source>
        <dbReference type="Proteomes" id="UP000829447"/>
    </source>
</evidence>
<organism evidence="1 2">
    <name type="scientific">Pangasianodon gigas</name>
    <name type="common">Mekong giant catfish</name>
    <name type="synonym">Pangasius gigas</name>
    <dbReference type="NCBI Taxonomy" id="30993"/>
    <lineage>
        <taxon>Eukaryota</taxon>
        <taxon>Metazoa</taxon>
        <taxon>Chordata</taxon>
        <taxon>Craniata</taxon>
        <taxon>Vertebrata</taxon>
        <taxon>Euteleostomi</taxon>
        <taxon>Actinopterygii</taxon>
        <taxon>Neopterygii</taxon>
        <taxon>Teleostei</taxon>
        <taxon>Ostariophysi</taxon>
        <taxon>Siluriformes</taxon>
        <taxon>Pangasiidae</taxon>
        <taxon>Pangasianodon</taxon>
    </lineage>
</organism>
<reference evidence="1 2" key="1">
    <citation type="journal article" date="2022" name="bioRxiv">
        <title>An ancient truncated duplication of the anti-Mullerian hormone receptor type 2 gene is a potential conserved master sex determinant in the Pangasiidae catfish family.</title>
        <authorList>
            <person name="Wen M."/>
            <person name="Pan Q."/>
            <person name="Jouanno E."/>
            <person name="Montfort J."/>
            <person name="Zahm M."/>
            <person name="Cabau C."/>
            <person name="Klopp C."/>
            <person name="Iampietro C."/>
            <person name="Roques C."/>
            <person name="Bouchez O."/>
            <person name="Castinel A."/>
            <person name="Donnadieu C."/>
            <person name="Parrinello H."/>
            <person name="Poncet C."/>
            <person name="Belmonte E."/>
            <person name="Gautier V."/>
            <person name="Avarre J.-C."/>
            <person name="Dugue R."/>
            <person name="Gustiano R."/>
            <person name="Ha T.T.T."/>
            <person name="Campet M."/>
            <person name="Sriphairoj K."/>
            <person name="Ribolli J."/>
            <person name="de Almeida F.L."/>
            <person name="Desvignes T."/>
            <person name="Postlethwait J.H."/>
            <person name="Bucao C.F."/>
            <person name="Robinson-Rechavi M."/>
            <person name="Bobe J."/>
            <person name="Herpin A."/>
            <person name="Guiguen Y."/>
        </authorList>
    </citation>
    <scope>NUCLEOTIDE SEQUENCE [LARGE SCALE GENOMIC DNA]</scope>
    <source>
        <strain evidence="1">YG-Dec2019</strain>
    </source>
</reference>
<gene>
    <name evidence="1" type="ORF">PGIGA_G00056770</name>
</gene>
<protein>
    <submittedName>
        <fullName evidence="1">Uncharacterized protein</fullName>
    </submittedName>
</protein>
<accession>A0ACC5X418</accession>